<gene>
    <name evidence="1" type="ORF">TSOC_006885</name>
</gene>
<accession>A0A2J8A2G9</accession>
<reference evidence="1 2" key="1">
    <citation type="journal article" date="2017" name="Mol. Biol. Evol.">
        <title>The 4-celled Tetrabaena socialis nuclear genome reveals the essential components for genetic control of cell number at the origin of multicellularity in the volvocine lineage.</title>
        <authorList>
            <person name="Featherston J."/>
            <person name="Arakaki Y."/>
            <person name="Hanschen E.R."/>
            <person name="Ferris P.J."/>
            <person name="Michod R.E."/>
            <person name="Olson B.J.S.C."/>
            <person name="Nozaki H."/>
            <person name="Durand P.M."/>
        </authorList>
    </citation>
    <scope>NUCLEOTIDE SEQUENCE [LARGE SCALE GENOMIC DNA]</scope>
    <source>
        <strain evidence="1 2">NIES-571</strain>
    </source>
</reference>
<dbReference type="Proteomes" id="UP000236333">
    <property type="component" value="Unassembled WGS sequence"/>
</dbReference>
<dbReference type="AlphaFoldDB" id="A0A2J8A2G9"/>
<dbReference type="EMBL" id="PGGS01000219">
    <property type="protein sequence ID" value="PNH06716.1"/>
    <property type="molecule type" value="Genomic_DNA"/>
</dbReference>
<comment type="caution">
    <text evidence="1">The sequence shown here is derived from an EMBL/GenBank/DDBJ whole genome shotgun (WGS) entry which is preliminary data.</text>
</comment>
<sequence length="236" mass="24730">MAIRWNPAGIPLEVCRAPAVRPTVLPSYRFILVGDAGCKLTPELAAAFEQHLQQQARFYGGLVTANRRRAREEIPLSTSGYEAMNKALGPEGRSARSAAAALTRLSQGFNFGASVAEALGPEGRTGRAAKAAQTRLREGFNFGASVANAGGQKKGAETRMATASGRAQREEARLAAAAACRGPVAAAAAAAVAANRLSKYVCTVCAVTGEENSSKWRNAGTMCNACYLADLRKAKK</sequence>
<keyword evidence="2" id="KW-1185">Reference proteome</keyword>
<evidence type="ECO:0000313" key="2">
    <source>
        <dbReference type="Proteomes" id="UP000236333"/>
    </source>
</evidence>
<proteinExistence type="predicted"/>
<evidence type="ECO:0000313" key="1">
    <source>
        <dbReference type="EMBL" id="PNH06716.1"/>
    </source>
</evidence>
<name>A0A2J8A2G9_9CHLO</name>
<organism evidence="1 2">
    <name type="scientific">Tetrabaena socialis</name>
    <dbReference type="NCBI Taxonomy" id="47790"/>
    <lineage>
        <taxon>Eukaryota</taxon>
        <taxon>Viridiplantae</taxon>
        <taxon>Chlorophyta</taxon>
        <taxon>core chlorophytes</taxon>
        <taxon>Chlorophyceae</taxon>
        <taxon>CS clade</taxon>
        <taxon>Chlamydomonadales</taxon>
        <taxon>Tetrabaenaceae</taxon>
        <taxon>Tetrabaena</taxon>
    </lineage>
</organism>
<protein>
    <submittedName>
        <fullName evidence="1">Uncharacterized protein</fullName>
    </submittedName>
</protein>